<protein>
    <submittedName>
        <fullName evidence="4">Dynein light chain</fullName>
    </submittedName>
</protein>
<dbReference type="PANTHER" id="PTHR11886">
    <property type="entry name" value="DYNEIN LIGHT CHAIN"/>
    <property type="match status" value="1"/>
</dbReference>
<organism evidence="4">
    <name type="scientific">Brugia pahangi</name>
    <name type="common">Filarial nematode worm</name>
    <dbReference type="NCBI Taxonomy" id="6280"/>
    <lineage>
        <taxon>Eukaryota</taxon>
        <taxon>Metazoa</taxon>
        <taxon>Ecdysozoa</taxon>
        <taxon>Nematoda</taxon>
        <taxon>Chromadorea</taxon>
        <taxon>Rhabditida</taxon>
        <taxon>Spirurina</taxon>
        <taxon>Spiruromorpha</taxon>
        <taxon>Filarioidea</taxon>
        <taxon>Onchocercidae</taxon>
        <taxon>Brugia</taxon>
    </lineage>
</organism>
<accession>A0A0N4TYM0</accession>
<keyword evidence="3" id="KW-1185">Reference proteome</keyword>
<evidence type="ECO:0000256" key="1">
    <source>
        <dbReference type="SAM" id="MobiDB-lite"/>
    </source>
</evidence>
<dbReference type="PANTHER" id="PTHR11886:SF35">
    <property type="entry name" value="DYNEIN LIGHT CHAIN"/>
    <property type="match status" value="1"/>
</dbReference>
<feature type="compositionally biased region" description="Basic and acidic residues" evidence="1">
    <location>
        <begin position="93"/>
        <end position="107"/>
    </location>
</feature>
<dbReference type="GO" id="GO:0007017">
    <property type="term" value="P:microtubule-based process"/>
    <property type="evidence" value="ECO:0007669"/>
    <property type="project" value="InterPro"/>
</dbReference>
<evidence type="ECO:0000313" key="4">
    <source>
        <dbReference type="WBParaSite" id="BPAG_0001411901-mRNA-1"/>
    </source>
</evidence>
<reference evidence="2 3" key="2">
    <citation type="submission" date="2018-11" db="EMBL/GenBank/DDBJ databases">
        <authorList>
            <consortium name="Pathogen Informatics"/>
        </authorList>
    </citation>
    <scope>NUCLEOTIDE SEQUENCE [LARGE SCALE GENOMIC DNA]</scope>
</reference>
<name>A0A0N4TYM0_BRUPA</name>
<dbReference type="Gene3D" id="3.30.740.10">
    <property type="entry name" value="Protein Inhibitor Of Neuronal Nitric Oxide Synthase"/>
    <property type="match status" value="2"/>
</dbReference>
<evidence type="ECO:0000313" key="3">
    <source>
        <dbReference type="Proteomes" id="UP000278627"/>
    </source>
</evidence>
<dbReference type="SMART" id="SM01375">
    <property type="entry name" value="Dynein_light"/>
    <property type="match status" value="2"/>
</dbReference>
<dbReference type="GO" id="GO:0005868">
    <property type="term" value="C:cytoplasmic dynein complex"/>
    <property type="evidence" value="ECO:0007669"/>
    <property type="project" value="TreeGrafter"/>
</dbReference>
<dbReference type="STRING" id="6280.A0A0N4TYM0"/>
<dbReference type="WBParaSite" id="BPAG_0001411901-mRNA-1">
    <property type="protein sequence ID" value="BPAG_0001411901-mRNA-1"/>
    <property type="gene ID" value="BPAG_0001411901"/>
</dbReference>
<sequence>MTETGEEITLLPYDYDIGDDGGDTKTGDGTSNAGKPAKNASEGQLLRDDHTEEGGGFATHLSDKSEATRGNTNNGQGEHAELHQHAEPPSVDKQAERVEPEEPRQPERLPIQPHPESNFPQPNLDQPSPVHPYQPQPHSELPEPYQPQPPASASVGPEVCQIIATGMNTEMQQYASLLASEALTQFPNQMMAIARHIMMNFEERYGPVWCCAVSNGQLGFYLRYDRENHIYFTLSRHTIFLYKSGKRGQAVLRIGFVQSIMSDPQSIEDPNPNPDIETGNAQIIASGMDTEKQQYAIQCANEAIMQHPSQNMAMAQYIMSHFEERYGSAWHCIVSDGNLGFYVRYDPSNHIYFFIGSTTIFLFKNEC</sequence>
<dbReference type="InterPro" id="IPR001372">
    <property type="entry name" value="Dynein_light_chain_typ-1/2"/>
</dbReference>
<gene>
    <name evidence="2" type="ORF">BPAG_LOCUS14047</name>
</gene>
<proteinExistence type="predicted"/>
<dbReference type="SUPFAM" id="SSF54648">
    <property type="entry name" value="DLC"/>
    <property type="match status" value="2"/>
</dbReference>
<evidence type="ECO:0000313" key="2">
    <source>
        <dbReference type="EMBL" id="VDN95232.1"/>
    </source>
</evidence>
<feature type="region of interest" description="Disordered" evidence="1">
    <location>
        <begin position="1"/>
        <end position="156"/>
    </location>
</feature>
<dbReference type="Proteomes" id="UP000278627">
    <property type="component" value="Unassembled WGS sequence"/>
</dbReference>
<dbReference type="GO" id="GO:0045505">
    <property type="term" value="F:dynein intermediate chain binding"/>
    <property type="evidence" value="ECO:0007669"/>
    <property type="project" value="TreeGrafter"/>
</dbReference>
<reference evidence="4" key="1">
    <citation type="submission" date="2017-02" db="UniProtKB">
        <authorList>
            <consortium name="WormBaseParasite"/>
        </authorList>
    </citation>
    <scope>IDENTIFICATION</scope>
</reference>
<dbReference type="AlphaFoldDB" id="A0A0N4TYM0"/>
<dbReference type="EMBL" id="UZAD01013503">
    <property type="protein sequence ID" value="VDN95232.1"/>
    <property type="molecule type" value="Genomic_DNA"/>
</dbReference>
<dbReference type="InterPro" id="IPR037177">
    <property type="entry name" value="DLC_sf"/>
</dbReference>
<dbReference type="Pfam" id="PF01221">
    <property type="entry name" value="Dynein_light"/>
    <property type="match status" value="2"/>
</dbReference>